<dbReference type="InterPro" id="IPR011738">
    <property type="entry name" value="Phage_CHP"/>
</dbReference>
<organism evidence="1 2">
    <name type="scientific">Candidatus Nucleicultrix amoebiphila FS5</name>
    <dbReference type="NCBI Taxonomy" id="1414854"/>
    <lineage>
        <taxon>Bacteria</taxon>
        <taxon>Pseudomonadati</taxon>
        <taxon>Pseudomonadota</taxon>
        <taxon>Alphaproteobacteria</taxon>
        <taxon>Holosporales</taxon>
        <taxon>Candidatus Nucleicultricaceae</taxon>
        <taxon>Candidatus Nucleicultrix</taxon>
    </lineage>
</organism>
<proteinExistence type="predicted"/>
<dbReference type="AlphaFoldDB" id="A0A1W6N3I8"/>
<reference evidence="1 2" key="1">
    <citation type="submission" date="2014-06" db="EMBL/GenBank/DDBJ databases">
        <title>The genome of the endonuclear symbiont Nucleicultrix amoebiphila.</title>
        <authorList>
            <person name="Schulz F."/>
            <person name="Horn M."/>
        </authorList>
    </citation>
    <scope>NUCLEOTIDE SEQUENCE [LARGE SCALE GENOMIC DNA]</scope>
    <source>
        <strain evidence="1 2">FS5</strain>
    </source>
</reference>
<dbReference type="KEGG" id="naf:GQ61_02125"/>
<protein>
    <recommendedName>
        <fullName evidence="3">Phage gp6-like head-tail connector protein</fullName>
    </recommendedName>
</protein>
<gene>
    <name evidence="1" type="ORF">GQ61_02125</name>
</gene>
<sequence length="207" mass="22768">MALKLLQPPKLEPITLGTAKNYLKLDHDDDDAFLNNLIKTARKAVEAFTGKCLIMQTWQFSVNSGFASALSDGTYLEGMRSRGKGGIELPKNPFIQLEGDPEIVDDYGHRTIKDFRLDQSGRTARLHFGPSIISLTEGRGVVNISFTVGYGNKVEDVPEPFSHAILIALANLYENRGGPANDNFLVPPALPQSAIDLLLPYRSARLK</sequence>
<dbReference type="InterPro" id="IPR021146">
    <property type="entry name" value="Phage_gp6-like_head-tail"/>
</dbReference>
<dbReference type="NCBIfam" id="TIGR01560">
    <property type="entry name" value="put_DNA_pack"/>
    <property type="match status" value="1"/>
</dbReference>
<evidence type="ECO:0008006" key="3">
    <source>
        <dbReference type="Google" id="ProtNLM"/>
    </source>
</evidence>
<dbReference type="STRING" id="1414854.GQ61_02125"/>
<evidence type="ECO:0000313" key="1">
    <source>
        <dbReference type="EMBL" id="ARN84328.1"/>
    </source>
</evidence>
<name>A0A1W6N3I8_9PROT</name>
<dbReference type="Proteomes" id="UP000237351">
    <property type="component" value="Chromosome"/>
</dbReference>
<dbReference type="Pfam" id="PF05135">
    <property type="entry name" value="Phage_connect_1"/>
    <property type="match status" value="1"/>
</dbReference>
<dbReference type="RefSeq" id="WP_085783707.1">
    <property type="nucleotide sequence ID" value="NZ_CP008743.1"/>
</dbReference>
<dbReference type="CDD" id="cd08054">
    <property type="entry name" value="gp6"/>
    <property type="match status" value="1"/>
</dbReference>
<dbReference type="OrthoDB" id="7597216at2"/>
<evidence type="ECO:0000313" key="2">
    <source>
        <dbReference type="Proteomes" id="UP000237351"/>
    </source>
</evidence>
<dbReference type="NCBIfam" id="TIGR02215">
    <property type="entry name" value="phage_chp_gp8"/>
    <property type="match status" value="2"/>
</dbReference>
<dbReference type="InterPro" id="IPR006450">
    <property type="entry name" value="Phage_HK97_gp6-like"/>
</dbReference>
<dbReference type="Gene3D" id="1.10.3230.30">
    <property type="entry name" value="Phage gp6-like head-tail connector protein"/>
    <property type="match status" value="1"/>
</dbReference>
<keyword evidence="2" id="KW-1185">Reference proteome</keyword>
<dbReference type="EMBL" id="CP008743">
    <property type="protein sequence ID" value="ARN84328.1"/>
    <property type="molecule type" value="Genomic_DNA"/>
</dbReference>
<accession>A0A1W6N3I8</accession>